<evidence type="ECO:0000256" key="4">
    <source>
        <dbReference type="ARBA" id="ARBA00022771"/>
    </source>
</evidence>
<dbReference type="PROSITE" id="PS50114">
    <property type="entry name" value="GATA_ZN_FINGER_2"/>
    <property type="match status" value="1"/>
</dbReference>
<dbReference type="SUPFAM" id="SSF57716">
    <property type="entry name" value="Glucocorticoid receptor-like (DNA-binding domain)"/>
    <property type="match status" value="1"/>
</dbReference>
<dbReference type="InterPro" id="IPR013088">
    <property type="entry name" value="Znf_NHR/GATA"/>
</dbReference>
<accession>A0A081CMJ3</accession>
<keyword evidence="13" id="KW-1185">Reference proteome</keyword>
<dbReference type="SMART" id="SM00401">
    <property type="entry name" value="ZnF_GATA"/>
    <property type="match status" value="1"/>
</dbReference>
<feature type="region of interest" description="Disordered" evidence="9">
    <location>
        <begin position="1437"/>
        <end position="1572"/>
    </location>
</feature>
<dbReference type="InterPro" id="IPR058567">
    <property type="entry name" value="Ig_TRAPPC9_Trs120_3rd"/>
</dbReference>
<organism evidence="12">
    <name type="scientific">Pseudozyma antarctica</name>
    <name type="common">Yeast</name>
    <name type="synonym">Candida antarctica</name>
    <dbReference type="NCBI Taxonomy" id="84753"/>
    <lineage>
        <taxon>Eukaryota</taxon>
        <taxon>Fungi</taxon>
        <taxon>Dikarya</taxon>
        <taxon>Basidiomycota</taxon>
        <taxon>Ustilaginomycotina</taxon>
        <taxon>Ustilaginomycetes</taxon>
        <taxon>Ustilaginales</taxon>
        <taxon>Ustilaginaceae</taxon>
        <taxon>Moesziomyces</taxon>
    </lineage>
</organism>
<keyword evidence="7" id="KW-0539">Nucleus</keyword>
<feature type="compositionally biased region" description="Gly residues" evidence="9">
    <location>
        <begin position="1658"/>
        <end position="1669"/>
    </location>
</feature>
<dbReference type="Pfam" id="PF08626">
    <property type="entry name" value="TRAPPC9-Trs120"/>
    <property type="match status" value="1"/>
</dbReference>
<dbReference type="Pfam" id="PF26254">
    <property type="entry name" value="Ig_TRAPPC9-Trs120_1st"/>
    <property type="match status" value="1"/>
</dbReference>
<evidence type="ECO:0000256" key="2">
    <source>
        <dbReference type="ARBA" id="ARBA00004555"/>
    </source>
</evidence>
<evidence type="ECO:0000256" key="6">
    <source>
        <dbReference type="ARBA" id="ARBA00023034"/>
    </source>
</evidence>
<dbReference type="Pfam" id="PF26280">
    <property type="entry name" value="Ig_TRAPPC9-Trs120_2nd"/>
    <property type="match status" value="1"/>
</dbReference>
<feature type="compositionally biased region" description="Low complexity" evidence="9">
    <location>
        <begin position="1489"/>
        <end position="1507"/>
    </location>
</feature>
<feature type="chain" id="PRO_5001755895" evidence="10">
    <location>
        <begin position="49"/>
        <end position="3461"/>
    </location>
</feature>
<feature type="region of interest" description="Disordered" evidence="9">
    <location>
        <begin position="235"/>
        <end position="260"/>
    </location>
</feature>
<feature type="region of interest" description="Disordered" evidence="9">
    <location>
        <begin position="1306"/>
        <end position="1335"/>
    </location>
</feature>
<feature type="compositionally biased region" description="Polar residues" evidence="9">
    <location>
        <begin position="1437"/>
        <end position="1464"/>
    </location>
</feature>
<feature type="compositionally biased region" description="Gly residues" evidence="9">
    <location>
        <begin position="1530"/>
        <end position="1547"/>
    </location>
</feature>
<dbReference type="Pfam" id="PF26282">
    <property type="entry name" value="Ig_TRAPPC9-Trs120_3rd"/>
    <property type="match status" value="1"/>
</dbReference>
<feature type="compositionally biased region" description="Low complexity" evidence="9">
    <location>
        <begin position="895"/>
        <end position="927"/>
    </location>
</feature>
<feature type="signal peptide" evidence="10">
    <location>
        <begin position="1"/>
        <end position="48"/>
    </location>
</feature>
<keyword evidence="4 8" id="KW-0863">Zinc-finger</keyword>
<keyword evidence="10" id="KW-0732">Signal</keyword>
<feature type="compositionally biased region" description="Low complexity" evidence="9">
    <location>
        <begin position="235"/>
        <end position="247"/>
    </location>
</feature>
<dbReference type="Proteomes" id="UP000053758">
    <property type="component" value="Unassembled WGS sequence"/>
</dbReference>
<feature type="compositionally biased region" description="Polar residues" evidence="9">
    <location>
        <begin position="664"/>
        <end position="701"/>
    </location>
</feature>
<feature type="region of interest" description="Disordered" evidence="9">
    <location>
        <begin position="2207"/>
        <end position="2286"/>
    </location>
</feature>
<feature type="region of interest" description="Disordered" evidence="9">
    <location>
        <begin position="344"/>
        <end position="372"/>
    </location>
</feature>
<feature type="region of interest" description="Disordered" evidence="9">
    <location>
        <begin position="1225"/>
        <end position="1259"/>
    </location>
</feature>
<protein>
    <submittedName>
        <fullName evidence="12">Hypercellular protein</fullName>
    </submittedName>
</protein>
<dbReference type="GO" id="GO:0006355">
    <property type="term" value="P:regulation of DNA-templated transcription"/>
    <property type="evidence" value="ECO:0007669"/>
    <property type="project" value="InterPro"/>
</dbReference>
<feature type="compositionally biased region" description="Low complexity" evidence="9">
    <location>
        <begin position="586"/>
        <end position="608"/>
    </location>
</feature>
<feature type="compositionally biased region" description="Polar residues" evidence="9">
    <location>
        <begin position="2247"/>
        <end position="2257"/>
    </location>
</feature>
<feature type="compositionally biased region" description="Low complexity" evidence="9">
    <location>
        <begin position="360"/>
        <end position="369"/>
    </location>
</feature>
<dbReference type="InterPro" id="IPR013935">
    <property type="entry name" value="Trs120_TRAPPC9"/>
</dbReference>
<dbReference type="PANTHER" id="PTHR21512:SF5">
    <property type="entry name" value="TRAFFICKING PROTEIN PARTICLE COMPLEX SUBUNIT 9"/>
    <property type="match status" value="1"/>
</dbReference>
<evidence type="ECO:0000256" key="7">
    <source>
        <dbReference type="ARBA" id="ARBA00023242"/>
    </source>
</evidence>
<reference evidence="12" key="1">
    <citation type="submission" date="2014-07" db="EMBL/GenBank/DDBJ databases">
        <title>Draft genome sequence of the yeast Pseudozyma antarctica JCM 10317 known as a producer of lipase B which used in a wide range of industrial applications.</title>
        <authorList>
            <person name="Morita T."/>
            <person name="Saika A."/>
            <person name="Koike H."/>
        </authorList>
    </citation>
    <scope>NUCLEOTIDE SEQUENCE</scope>
    <source>
        <strain evidence="12">JCM 10317</strain>
    </source>
</reference>
<feature type="region of interest" description="Disordered" evidence="9">
    <location>
        <begin position="781"/>
        <end position="841"/>
    </location>
</feature>
<dbReference type="CDD" id="cd00202">
    <property type="entry name" value="ZnF_GATA"/>
    <property type="match status" value="1"/>
</dbReference>
<dbReference type="GO" id="GO:0008270">
    <property type="term" value="F:zinc ion binding"/>
    <property type="evidence" value="ECO:0007669"/>
    <property type="project" value="UniProtKB-KW"/>
</dbReference>
<feature type="compositionally biased region" description="Low complexity" evidence="9">
    <location>
        <begin position="2207"/>
        <end position="2233"/>
    </location>
</feature>
<dbReference type="GO" id="GO:0043565">
    <property type="term" value="F:sequence-specific DNA binding"/>
    <property type="evidence" value="ECO:0007669"/>
    <property type="project" value="InterPro"/>
</dbReference>
<feature type="compositionally biased region" description="Polar residues" evidence="9">
    <location>
        <begin position="636"/>
        <end position="645"/>
    </location>
</feature>
<dbReference type="PRINTS" id="PR00619">
    <property type="entry name" value="GATAZNFINGER"/>
</dbReference>
<dbReference type="Pfam" id="PF08550">
    <property type="entry name" value="GATA_AreA"/>
    <property type="match status" value="1"/>
</dbReference>
<evidence type="ECO:0000313" key="12">
    <source>
        <dbReference type="EMBL" id="GAK67889.1"/>
    </source>
</evidence>
<evidence type="ECO:0000256" key="9">
    <source>
        <dbReference type="SAM" id="MobiDB-lite"/>
    </source>
</evidence>
<dbReference type="InterPro" id="IPR013860">
    <property type="entry name" value="AreA_GATA"/>
</dbReference>
<dbReference type="Pfam" id="PF26251">
    <property type="entry name" value="TPR_TRAPPC9-Trs120"/>
    <property type="match status" value="1"/>
</dbReference>
<feature type="compositionally biased region" description="Low complexity" evidence="9">
    <location>
        <begin position="1641"/>
        <end position="1657"/>
    </location>
</feature>
<feature type="region of interest" description="Disordered" evidence="9">
    <location>
        <begin position="435"/>
        <end position="530"/>
    </location>
</feature>
<feature type="region of interest" description="Disordered" evidence="9">
    <location>
        <begin position="1616"/>
        <end position="1708"/>
    </location>
</feature>
<keyword evidence="6" id="KW-0333">Golgi apparatus</keyword>
<dbReference type="GO" id="GO:0005802">
    <property type="term" value="C:trans-Golgi network"/>
    <property type="evidence" value="ECO:0007669"/>
    <property type="project" value="TreeGrafter"/>
</dbReference>
<dbReference type="GeneID" id="26306934"/>
<dbReference type="RefSeq" id="XP_014653901.1">
    <property type="nucleotide sequence ID" value="XM_014798415.1"/>
</dbReference>
<dbReference type="EMBL" id="DF830091">
    <property type="protein sequence ID" value="GAK67889.1"/>
    <property type="molecule type" value="Genomic_DNA"/>
</dbReference>
<dbReference type="GO" id="GO:0005634">
    <property type="term" value="C:nucleus"/>
    <property type="evidence" value="ECO:0007669"/>
    <property type="project" value="UniProtKB-SubCell"/>
</dbReference>
<feature type="compositionally biased region" description="Acidic residues" evidence="9">
    <location>
        <begin position="827"/>
        <end position="837"/>
    </location>
</feature>
<keyword evidence="5" id="KW-0862">Zinc</keyword>
<feature type="compositionally biased region" description="Basic and acidic residues" evidence="9">
    <location>
        <begin position="1225"/>
        <end position="1239"/>
    </location>
</feature>
<evidence type="ECO:0000256" key="1">
    <source>
        <dbReference type="ARBA" id="ARBA00004123"/>
    </source>
</evidence>
<dbReference type="PANTHER" id="PTHR21512">
    <property type="entry name" value="TRAFFICKING PROTEIN PARTICLE COMPLEX SUBUNIT 9"/>
    <property type="match status" value="1"/>
</dbReference>
<feature type="region of interest" description="Disordered" evidence="9">
    <location>
        <begin position="1353"/>
        <end position="1374"/>
    </location>
</feature>
<dbReference type="InterPro" id="IPR000679">
    <property type="entry name" value="Znf_GATA"/>
</dbReference>
<feature type="domain" description="GATA-type" evidence="11">
    <location>
        <begin position="1565"/>
        <end position="1618"/>
    </location>
</feature>
<dbReference type="Pfam" id="PF26283">
    <property type="entry name" value="Ig_TRAPPC9-Trs120_4th"/>
    <property type="match status" value="1"/>
</dbReference>
<evidence type="ECO:0000259" key="11">
    <source>
        <dbReference type="PROSITE" id="PS50114"/>
    </source>
</evidence>
<dbReference type="InterPro" id="IPR058568">
    <property type="entry name" value="Ig_TRAPPC9_Trs120_4th"/>
</dbReference>
<feature type="region of interest" description="Disordered" evidence="9">
    <location>
        <begin position="2054"/>
        <end position="2092"/>
    </location>
</feature>
<sequence>MHTRFRRLTLESPGSCRWGLARHALAVRLDPMAQAALALLALLALVPAAPSSHCGEGTGFNCNPASHAERRLRQPATEELGLAESTSPTADFATTLPTARTHTASVEAAWPWTAGSLLGCTVGPLHFILVACLACHRTRTLGKCNTDRRSAVLGRAALYRKLDCSRAAAAAADSHGHLPPVRPEVAPPPSLSPALSLSLSLNTLSLALALALTLLHTLRALIRPPATLVRCLPSHPAAASSTSTPPALDSDDKSHRSYHRQRIARHPAHLHPPQFASTLPSTVARPCLSKLPRCDPFTPTSSSAKRLPHLSALASSSASILICTLAPLTLSIRTTAMHRFDPHPSSLAQRSSIVLPGTPPQSGTTTPLTDEPLQDTLLITSTVHVDAADKLAPPSGFTASSLSTETDKPRSTAPHQQSTLAHYQHRASLANLRTGRPLSYYDPGENKPPTPPWADALPPTSGPGSIDSLLDSSAAMSQGPSMPQMSLLSQAMQQHLTRQQMDAMASHDPNAASATHTPSGSALPSPALAGPGSPFSYGPMSAGADAASRPSFPHQGSFGAAAAQMPFGSYMAQSHSRRASGYATNPHSAAPSAGPSRSSSPSRAAHAPFDATSDLASHPARSFSGASQAGPDYGTSFGSQRTHTNGVPHAMPVHSNPAAMTGPGSWTGQQGLSFAPTPQNSFVPNQSAMLPPNNFQPASLYQHQPQSHPQHPQHLQQHSQHAQPLSLSHQQAAQFNNYRGGPDALLSPEAVASADFAGFFASAGGATAAAAAAGAAPLTAPSAAASRRSTQDARSRQSTAGFPDELGVDALPGSLNMSRRGSAGAEDAADDEYLDPDEMSKKDPLATQVWKMYAKQRSQLPNGARMENLTWRMMAMTLRKKKEQEAAEAKLALEAQSNASRSHASSARHSPTLSSKSAGGSRRSSGSFPGDPAAFAGGFTAIQSDASDVPEQRSRAASGTGANAVKGKTRFAEVIQQEEEERGRRGRSPRTPESAATPAGAVDIVDWRMKSKSRSRSRSVSAMDVDWRGVSRSRSRAPMRLDTIDDEGNMDGAALFSRSAPNANAFDGFNFADLAQFDGTDAFGAFDSALDTDDFSDLLRPNGANAFQMPGYGGASAGGSARRTSSAARKVQMQNAFRSAANTDLFGADLDAWSAAQAESSRAAELRKASMDMASIGAANSFGAPFSTLDSIPGIGDFVSIAANQHPEYGFLPRLVRKTSFDHKVRERSMSRGPRRDQLAAEAANNRKRPFRDDLSPARPPMQIPITMDQRIAAGLSRNIASLGSRGAPTSSLSLSSVPSGSFDFAVPQPGSLPHQQLPLGANPALGHPTNRSHETATDFDSLLETLASQAGTPTTNLMTGASASPQTALGSGSGASPITLPNGAAAAGQQNPADLEAIMNMFYNSDAGLGGPQPSFTHINPNQVFGGPIDNMASSLGNLTASGDEASSNWTYSPSSGAPSNAATPPGLQHHAQYHRSPLSGSAKRELALAPESSASAASRSNASPSMQAIQKAAAMSEASRGKKVGSGPMPGGPGDAARGGPGAGPGPSVNLKDLPSASSMATADPPTVCSNCHTTKTPLWRRDPEGQPLCNACGLFLKLHGVVRPLSLKTDVIKKRNRASGAQRADARGRGSSGGGSGNANIAPAGGANGTAKNGTGSGNAGSGQGSGRSRTNTNVSVAGIRTGNIPIAPAPTPPVSSPGSTGLGSSVKVEKRQRNARPPFAAAGFFAWWSLRRHSAMRIPTARDTPTPRCPAKDTLQAKCVGASTAATVRQQDAMPNEVTPRRLPLISKRIPPTRSAAYHLTGGGVASKDRSSSIVMGLGTGFFGRAAALAQDEAEKIVEILVHDERSCLSGGQLGVDMAAASSRPQSGFQAAPTPSPIGGRSFIDHAKLRILLAPVGDIDEAEFAKWCDAVRSFETIRLADLPSSCAARQKAARHAASGSSTSASTSPILQTGEIHLSFVTSYDPDHAFLAPFNMHRQVLGALGLATYSNNALNRHELEASPSALRELHPGALVHRVFGFDSGAKRPETVDLSSIKDDVAAKINSSQRIGSPLNPAAADAARPGSAGGEDAAGGVSTPKLPSSPDASGFSAHRDGGLIIFPAVRRDGKDVRFYLKTLLAELVGNILDALDHIVTGLEGTPLETPRETLDGIASRTASAPTSSANTASWLGKTGTAATGASLAAGMGAAASRASSLFGAFSSSSSSAAGSTTGDVGTGSSTPTSSRPSSAIGGGSHPFDLASPGSKTASPTSESTRSKILAANANKKSAKRVTSAAATGPTGSGRYAKVRADLHLLSGNLWDALEAYSSALVALGKERALAGGQDAVWFASALEGFSVARVLVSRMGGAVLEKAPCFDLPWSAANAKEKEKDKEKDKDGIPRPYAKQSWGEVAEAYTIALVIYAKCLAPPSVLLEPVRSVTNDSPRDYTHPLIHASACTQYARFLLAVWASGGWNGECFDQLVYGGVPPALAEEKPSNAMYLALTAVSGIARHDIAAAASSALTHSIIALKPTDQITLLSTLTAIFGCIGFSRREAHLLRQLQSTIVALLVKAKRVNAQPPATASLPLQQHAHFDKDTSELLGNMVAQTTFDSLGRGPEAVLVLAVQVCETYGIHVELDPLRGVPPFHILSRASEGLRSAYASPALAGSESWKADGNSRPSVQAALLTPEELAQEAPYGWKEQQIALLKEAIATAELLTDYVGMAFFGAILLRDFHALLDADEQRDLIVGMQRAVQAARWAGAQDLSLKYWGPVEPLCSLELLPLAADRLPHEREAKHIWSDPAPKAEEGVAGLNNPMFMNLAAARTSAKARATAVQDEPIHVMATLQNEFATELHIDSVKLVADGAGFVAEESERISIPPLSFHTVRLTGTAKEVGTVAVRGVTLTLAGGCTEEHTFLLPVYDEDNVRERRKRAAEAEDRKTRLKECGLDARSAVIKQKAAAAAGDPNRKASANKWIEITVVGAQPLVAAYCGALSPLGGLDMFEGESRLIQLELENVHASLAVNYVRVAFRDDASEAAQQALADGELLPADVHEVEWDLVHQPALSRDSSDTRGDAVHIEAGASTTLPVRVTAKAGCTYAVISLEYAHLDRSKGATTKVHVRMLEVAFRLTVHPVVVCRDLTIVPLRSGEADRLTRECLASADAVPPHLRTFDVDAETPVPSTPVRLEGSEAETDEEYCLVSIEVSNVFREDVLVRFALNTGGLIPLQLYRLLRAGTTTRIVLPHPRIELDATGQPATGPAGSGGLPAIPSVWAGAGTRQFIVSKLQLSAVEEAEMRATFWYRAALLQRLGGVWKTMRTAEALAERGGKVPLRGMVTGGLEMDAADREALQKPVVGITLAFGPKPVRAEAFVTVRATITNRVARTIQPIIRLVPTSPNDATHTDVQLLASMVLADGTWTAPRGDPIQPGEQVDVEWNVAFLSPGTFAFVVSVQEAEPQQDPRLALVSPAHTLIVLP</sequence>
<keyword evidence="3" id="KW-0479">Metal-binding</keyword>
<dbReference type="Pfam" id="PF00320">
    <property type="entry name" value="GATA"/>
    <property type="match status" value="1"/>
</dbReference>
<dbReference type="Gene3D" id="3.30.50.10">
    <property type="entry name" value="Erythroid Transcription Factor GATA-1, subunit A"/>
    <property type="match status" value="1"/>
</dbReference>
<dbReference type="InterPro" id="IPR058564">
    <property type="entry name" value="TPR_TRAPPC9_Trs120"/>
</dbReference>
<evidence type="ECO:0000256" key="5">
    <source>
        <dbReference type="ARBA" id="ARBA00022833"/>
    </source>
</evidence>
<feature type="compositionally biased region" description="Polar residues" evidence="9">
    <location>
        <begin position="512"/>
        <end position="522"/>
    </location>
</feature>
<feature type="region of interest" description="Disordered" evidence="9">
    <location>
        <begin position="390"/>
        <end position="419"/>
    </location>
</feature>
<feature type="region of interest" description="Disordered" evidence="9">
    <location>
        <begin position="895"/>
        <end position="1003"/>
    </location>
</feature>
<feature type="compositionally biased region" description="Low complexity" evidence="9">
    <location>
        <begin position="702"/>
        <end position="727"/>
    </location>
</feature>
<evidence type="ECO:0000313" key="13">
    <source>
        <dbReference type="Proteomes" id="UP000053758"/>
    </source>
</evidence>
<feature type="compositionally biased region" description="Polar residues" evidence="9">
    <location>
        <begin position="470"/>
        <end position="500"/>
    </location>
</feature>
<dbReference type="FunFam" id="3.30.50.10:FF:000007">
    <property type="entry name" value="Nitrogen regulatory AreA, N-terminal"/>
    <property type="match status" value="1"/>
</dbReference>
<dbReference type="HOGENOM" id="CLU_224207_0_0_1"/>
<name>A0A081CMJ3_PSEA2</name>
<comment type="subcellular location">
    <subcellularLocation>
        <location evidence="2">Golgi apparatus</location>
    </subcellularLocation>
    <subcellularLocation>
        <location evidence="1">Nucleus</location>
    </subcellularLocation>
</comment>
<feature type="region of interest" description="Disordered" evidence="9">
    <location>
        <begin position="578"/>
        <end position="727"/>
    </location>
</feature>
<dbReference type="PROSITE" id="PS00344">
    <property type="entry name" value="GATA_ZN_FINGER_1"/>
    <property type="match status" value="1"/>
</dbReference>
<dbReference type="InterPro" id="IPR058565">
    <property type="entry name" value="Ig_TRAPPC9_Trs120_1st"/>
</dbReference>
<evidence type="ECO:0000256" key="3">
    <source>
        <dbReference type="ARBA" id="ARBA00022723"/>
    </source>
</evidence>
<evidence type="ECO:0000256" key="10">
    <source>
        <dbReference type="SAM" id="SignalP"/>
    </source>
</evidence>
<proteinExistence type="predicted"/>
<evidence type="ECO:0000256" key="8">
    <source>
        <dbReference type="PROSITE-ProRule" id="PRU00094"/>
    </source>
</evidence>
<dbReference type="InterPro" id="IPR058563">
    <property type="entry name" value="Trs120_TRAPPC9_N"/>
</dbReference>
<gene>
    <name evidence="12" type="ORF">PAN0_024c6119</name>
</gene>